<protein>
    <submittedName>
        <fullName evidence="4">Hsp20/alpha crystallin family protein</fullName>
    </submittedName>
</protein>
<dbReference type="Proteomes" id="UP000463983">
    <property type="component" value="Chromosome"/>
</dbReference>
<dbReference type="InterPro" id="IPR031107">
    <property type="entry name" value="Small_HSP"/>
</dbReference>
<evidence type="ECO:0000259" key="3">
    <source>
        <dbReference type="PROSITE" id="PS01031"/>
    </source>
</evidence>
<dbReference type="PANTHER" id="PTHR11527">
    <property type="entry name" value="HEAT-SHOCK PROTEIN 20 FAMILY MEMBER"/>
    <property type="match status" value="1"/>
</dbReference>
<dbReference type="SUPFAM" id="SSF49764">
    <property type="entry name" value="HSP20-like chaperones"/>
    <property type="match status" value="1"/>
</dbReference>
<evidence type="ECO:0000313" key="4">
    <source>
        <dbReference type="EMBL" id="QHO63117.1"/>
    </source>
</evidence>
<gene>
    <name evidence="4" type="ORF">MICH65_0136</name>
</gene>
<dbReference type="PROSITE" id="PS01031">
    <property type="entry name" value="SHSP"/>
    <property type="match status" value="1"/>
</dbReference>
<dbReference type="Gene3D" id="2.60.40.790">
    <property type="match status" value="1"/>
</dbReference>
<dbReference type="EMBL" id="CP047901">
    <property type="protein sequence ID" value="QHO63117.1"/>
    <property type="molecule type" value="Genomic_DNA"/>
</dbReference>
<evidence type="ECO:0000256" key="2">
    <source>
        <dbReference type="RuleBase" id="RU003616"/>
    </source>
</evidence>
<dbReference type="InterPro" id="IPR008978">
    <property type="entry name" value="HSP20-like_chaperone"/>
</dbReference>
<keyword evidence="5" id="KW-1185">Reference proteome</keyword>
<comment type="similarity">
    <text evidence="1 2">Belongs to the small heat shock protein (HSP20) family.</text>
</comment>
<dbReference type="KEGG" id="caqa:MICH65_0136"/>
<evidence type="ECO:0000256" key="1">
    <source>
        <dbReference type="PROSITE-ProRule" id="PRU00285"/>
    </source>
</evidence>
<name>A0A857N4S3_9BACT</name>
<sequence length="142" mass="15885">MAIVKYNPFSPWLPERLLSVFDEEEAWPQLRLTEGLDVYETDTDVVIKAAVPGVPADQVHITFEDGVLRIKAKLEETKEEKDKKKVIYRQQKVSSFDYTTTLPRAVDSDHISAEVKDGVITITAPISEAARPKTITVKSGGK</sequence>
<dbReference type="CDD" id="cd06464">
    <property type="entry name" value="ACD_sHsps-like"/>
    <property type="match status" value="1"/>
</dbReference>
<dbReference type="Pfam" id="PF00011">
    <property type="entry name" value="HSP20"/>
    <property type="match status" value="1"/>
</dbReference>
<accession>A0A857N4S3</accession>
<proteinExistence type="inferred from homology"/>
<organism evidence="4 5">
    <name type="scientific">Candidatus Chazhemtobacterium aquaticus</name>
    <dbReference type="NCBI Taxonomy" id="2715735"/>
    <lineage>
        <taxon>Bacteria</taxon>
        <taxon>Candidatus Chazhemtobacteraceae</taxon>
        <taxon>Candidatus Chazhemtobacterium</taxon>
    </lineage>
</organism>
<dbReference type="InterPro" id="IPR002068">
    <property type="entry name" value="A-crystallin/Hsp20_dom"/>
</dbReference>
<dbReference type="AlphaFoldDB" id="A0A857N4S3"/>
<reference evidence="5" key="1">
    <citation type="journal article" date="2020" name="Microorganisms">
        <title>Complete Genome of a Member of a New Bacterial Lineage in the Microgenomates Group Reveals an Unusual Nucleotide Composition Disparity Between Two Strands of DNA and Limited Metabolic Potential.</title>
        <authorList>
            <person name="Kadnikov V.V."/>
            <person name="Mardanov A.V."/>
            <person name="Beletsky A.V."/>
            <person name="Karnachuk O.V."/>
            <person name="Ravin N.V."/>
        </authorList>
    </citation>
    <scope>NUCLEOTIDE SEQUENCE [LARGE SCALE GENOMIC DNA]</scope>
</reference>
<dbReference type="RefSeq" id="WP_161931517.1">
    <property type="nucleotide sequence ID" value="NZ_CP047901.1"/>
</dbReference>
<evidence type="ECO:0000313" key="5">
    <source>
        <dbReference type="Proteomes" id="UP000463983"/>
    </source>
</evidence>
<feature type="domain" description="SHSP" evidence="3">
    <location>
        <begin position="27"/>
        <end position="140"/>
    </location>
</feature>